<feature type="transmembrane region" description="Helical" evidence="1">
    <location>
        <begin position="186"/>
        <end position="207"/>
    </location>
</feature>
<protein>
    <submittedName>
        <fullName evidence="2">Uncharacterized protein</fullName>
    </submittedName>
</protein>
<keyword evidence="1" id="KW-1133">Transmembrane helix</keyword>
<sequence>MARFTPPPPLLERFLRWSLPPELKELVLGDLAEEYQTRHHNNSASAKQWYIQQALRTVNHYIWHTKRGMLMFILSLLVFAAVSAMAFLFGSDGDLLTFIDGPSLLLIFPPALAFAIGATSIQDMKNAFAVVFNDELKLSSVELKTAQQFYRVMGNSSLLMALFTTFIGAVAISVNLENFATEFGPAFGVCILVLMYSFGLKTLCYVAEQKIQYRINLISEIV</sequence>
<gene>
    <name evidence="2" type="ORF">ACFOEE_00485</name>
</gene>
<dbReference type="EMBL" id="JBHRSD010000001">
    <property type="protein sequence ID" value="MFC3031008.1"/>
    <property type="molecule type" value="Genomic_DNA"/>
</dbReference>
<feature type="transmembrane region" description="Helical" evidence="1">
    <location>
        <begin position="69"/>
        <end position="89"/>
    </location>
</feature>
<keyword evidence="3" id="KW-1185">Reference proteome</keyword>
<name>A0ABV7CEK6_9GAMM</name>
<dbReference type="Proteomes" id="UP001595453">
    <property type="component" value="Unassembled WGS sequence"/>
</dbReference>
<dbReference type="RefSeq" id="WP_377119815.1">
    <property type="nucleotide sequence ID" value="NZ_JBHRSD010000001.1"/>
</dbReference>
<evidence type="ECO:0000313" key="2">
    <source>
        <dbReference type="EMBL" id="MFC3031008.1"/>
    </source>
</evidence>
<proteinExistence type="predicted"/>
<accession>A0ABV7CEK6</accession>
<feature type="transmembrane region" description="Helical" evidence="1">
    <location>
        <begin position="95"/>
        <end position="116"/>
    </location>
</feature>
<evidence type="ECO:0000256" key="1">
    <source>
        <dbReference type="SAM" id="Phobius"/>
    </source>
</evidence>
<reference evidence="3" key="1">
    <citation type="journal article" date="2019" name="Int. J. Syst. Evol. Microbiol.">
        <title>The Global Catalogue of Microorganisms (GCM) 10K type strain sequencing project: providing services to taxonomists for standard genome sequencing and annotation.</title>
        <authorList>
            <consortium name="The Broad Institute Genomics Platform"/>
            <consortium name="The Broad Institute Genome Sequencing Center for Infectious Disease"/>
            <person name="Wu L."/>
            <person name="Ma J."/>
        </authorList>
    </citation>
    <scope>NUCLEOTIDE SEQUENCE [LARGE SCALE GENOMIC DNA]</scope>
    <source>
        <strain evidence="3">KCTC 42730</strain>
    </source>
</reference>
<keyword evidence="1" id="KW-0472">Membrane</keyword>
<feature type="transmembrane region" description="Helical" evidence="1">
    <location>
        <begin position="152"/>
        <end position="174"/>
    </location>
</feature>
<keyword evidence="1" id="KW-0812">Transmembrane</keyword>
<evidence type="ECO:0000313" key="3">
    <source>
        <dbReference type="Proteomes" id="UP001595453"/>
    </source>
</evidence>
<comment type="caution">
    <text evidence="2">The sequence shown here is derived from an EMBL/GenBank/DDBJ whole genome shotgun (WGS) entry which is preliminary data.</text>
</comment>
<organism evidence="2 3">
    <name type="scientific">Pseudoalteromonas fenneropenaei</name>
    <dbReference type="NCBI Taxonomy" id="1737459"/>
    <lineage>
        <taxon>Bacteria</taxon>
        <taxon>Pseudomonadati</taxon>
        <taxon>Pseudomonadota</taxon>
        <taxon>Gammaproteobacteria</taxon>
        <taxon>Alteromonadales</taxon>
        <taxon>Pseudoalteromonadaceae</taxon>
        <taxon>Pseudoalteromonas</taxon>
    </lineage>
</organism>